<evidence type="ECO:0000256" key="10">
    <source>
        <dbReference type="RuleBase" id="RU365087"/>
    </source>
</evidence>
<dbReference type="InterPro" id="IPR004692">
    <property type="entry name" value="SecG"/>
</dbReference>
<protein>
    <recommendedName>
        <fullName evidence="10">Protein-export membrane protein SecG</fullName>
    </recommendedName>
</protein>
<dbReference type="GO" id="GO:0043952">
    <property type="term" value="P:protein transport by the Sec complex"/>
    <property type="evidence" value="ECO:0007669"/>
    <property type="project" value="TreeGrafter"/>
</dbReference>
<dbReference type="PANTHER" id="PTHR34182">
    <property type="entry name" value="PROTEIN-EXPORT MEMBRANE PROTEIN SECG"/>
    <property type="match status" value="1"/>
</dbReference>
<comment type="caution">
    <text evidence="12">The sequence shown here is derived from an EMBL/GenBank/DDBJ whole genome shotgun (WGS) entry which is preliminary data.</text>
</comment>
<keyword evidence="8 10" id="KW-0811">Translocation</keyword>
<evidence type="ECO:0000256" key="11">
    <source>
        <dbReference type="SAM" id="MobiDB-lite"/>
    </source>
</evidence>
<evidence type="ECO:0000256" key="1">
    <source>
        <dbReference type="ARBA" id="ARBA00004651"/>
    </source>
</evidence>
<gene>
    <name evidence="12" type="primary">secG</name>
    <name evidence="12" type="ORF">EHS15_12305</name>
</gene>
<reference evidence="12" key="1">
    <citation type="journal article" date="2019" name="PLoS Negl. Trop. Dis.">
        <title>Revisiting the worldwide diversity of Leptospira species in the environment.</title>
        <authorList>
            <person name="Vincent A.T."/>
            <person name="Schiettekatte O."/>
            <person name="Bourhy P."/>
            <person name="Veyrier F.J."/>
            <person name="Picardeau M."/>
        </authorList>
    </citation>
    <scope>NUCLEOTIDE SEQUENCE [LARGE SCALE GENOMIC DNA]</scope>
    <source>
        <strain evidence="12">201300427</strain>
    </source>
</reference>
<comment type="function">
    <text evidence="10">Involved in protein export. Participates in an early event of protein translocation.</text>
</comment>
<name>A0A4R9LVH5_9LEPT</name>
<evidence type="ECO:0000313" key="12">
    <source>
        <dbReference type="EMBL" id="TGN18190.1"/>
    </source>
</evidence>
<evidence type="ECO:0000256" key="4">
    <source>
        <dbReference type="ARBA" id="ARBA00022475"/>
    </source>
</evidence>
<proteinExistence type="inferred from homology"/>
<feature type="transmembrane region" description="Helical" evidence="10">
    <location>
        <begin position="57"/>
        <end position="77"/>
    </location>
</feature>
<evidence type="ECO:0000313" key="13">
    <source>
        <dbReference type="Proteomes" id="UP000298058"/>
    </source>
</evidence>
<accession>A0A4R9LVH5</accession>
<evidence type="ECO:0000256" key="8">
    <source>
        <dbReference type="ARBA" id="ARBA00023010"/>
    </source>
</evidence>
<comment type="caution">
    <text evidence="10">Lacks conserved residue(s) required for the propagation of feature annotation.</text>
</comment>
<organism evidence="12 13">
    <name type="scientific">Leptospira idonii</name>
    <dbReference type="NCBI Taxonomy" id="1193500"/>
    <lineage>
        <taxon>Bacteria</taxon>
        <taxon>Pseudomonadati</taxon>
        <taxon>Spirochaetota</taxon>
        <taxon>Spirochaetia</taxon>
        <taxon>Leptospirales</taxon>
        <taxon>Leptospiraceae</taxon>
        <taxon>Leptospira</taxon>
    </lineage>
</organism>
<evidence type="ECO:0000256" key="6">
    <source>
        <dbReference type="ARBA" id="ARBA00022927"/>
    </source>
</evidence>
<dbReference type="RefSeq" id="WP_135760877.1">
    <property type="nucleotide sequence ID" value="NZ_RQHW01000047.1"/>
</dbReference>
<evidence type="ECO:0000256" key="7">
    <source>
        <dbReference type="ARBA" id="ARBA00022989"/>
    </source>
</evidence>
<keyword evidence="3 10" id="KW-0813">Transport</keyword>
<keyword evidence="7 10" id="KW-1133">Transmembrane helix</keyword>
<evidence type="ECO:0000256" key="3">
    <source>
        <dbReference type="ARBA" id="ARBA00022448"/>
    </source>
</evidence>
<sequence length="114" mass="11794">MGFFIGTILTLFVLLSLFLILLVMIQTGKGGSAGMLGGSTASQSVFGASTADVMTKTTRVAAVLFILLSLTLSFLFAKKDDVLLPEPEAESSLEAPQTPAGANETPTTAPTTPQ</sequence>
<dbReference type="GO" id="GO:0009306">
    <property type="term" value="P:protein secretion"/>
    <property type="evidence" value="ECO:0007669"/>
    <property type="project" value="UniProtKB-UniRule"/>
</dbReference>
<evidence type="ECO:0000256" key="9">
    <source>
        <dbReference type="ARBA" id="ARBA00023136"/>
    </source>
</evidence>
<dbReference type="EMBL" id="RQHW01000047">
    <property type="protein sequence ID" value="TGN18190.1"/>
    <property type="molecule type" value="Genomic_DNA"/>
</dbReference>
<dbReference type="PRINTS" id="PR01651">
    <property type="entry name" value="SECGEXPORT"/>
</dbReference>
<dbReference type="AlphaFoldDB" id="A0A4R9LVH5"/>
<dbReference type="Pfam" id="PF03840">
    <property type="entry name" value="SecG"/>
    <property type="match status" value="1"/>
</dbReference>
<evidence type="ECO:0000256" key="5">
    <source>
        <dbReference type="ARBA" id="ARBA00022692"/>
    </source>
</evidence>
<comment type="similarity">
    <text evidence="2 10">Belongs to the SecG family.</text>
</comment>
<feature type="region of interest" description="Disordered" evidence="11">
    <location>
        <begin position="87"/>
        <end position="114"/>
    </location>
</feature>
<comment type="subcellular location">
    <subcellularLocation>
        <location evidence="1 10">Cell membrane</location>
        <topology evidence="1 10">Multi-pass membrane protein</topology>
    </subcellularLocation>
</comment>
<dbReference type="GO" id="GO:0005886">
    <property type="term" value="C:plasma membrane"/>
    <property type="evidence" value="ECO:0007669"/>
    <property type="project" value="UniProtKB-SubCell"/>
</dbReference>
<evidence type="ECO:0000256" key="2">
    <source>
        <dbReference type="ARBA" id="ARBA00008445"/>
    </source>
</evidence>
<keyword evidence="6 10" id="KW-0653">Protein transport</keyword>
<keyword evidence="9 10" id="KW-0472">Membrane</keyword>
<keyword evidence="4 10" id="KW-1003">Cell membrane</keyword>
<dbReference type="GO" id="GO:0065002">
    <property type="term" value="P:intracellular protein transmembrane transport"/>
    <property type="evidence" value="ECO:0007669"/>
    <property type="project" value="TreeGrafter"/>
</dbReference>
<dbReference type="Proteomes" id="UP000298058">
    <property type="component" value="Unassembled WGS sequence"/>
</dbReference>
<dbReference type="NCBIfam" id="TIGR00810">
    <property type="entry name" value="secG"/>
    <property type="match status" value="1"/>
</dbReference>
<dbReference type="PANTHER" id="PTHR34182:SF1">
    <property type="entry name" value="PROTEIN-EXPORT MEMBRANE PROTEIN SECG"/>
    <property type="match status" value="1"/>
</dbReference>
<dbReference type="GO" id="GO:0015450">
    <property type="term" value="F:protein-transporting ATPase activity"/>
    <property type="evidence" value="ECO:0007669"/>
    <property type="project" value="UniProtKB-UniRule"/>
</dbReference>
<keyword evidence="13" id="KW-1185">Reference proteome</keyword>
<keyword evidence="5 10" id="KW-0812">Transmembrane</keyword>